<feature type="domain" description="Beta-lactamase-related" evidence="7">
    <location>
        <begin position="114"/>
        <end position="437"/>
    </location>
</feature>
<sequence>MERSAFIVQAIVLVYLLMGILMATIPAEVDLAKKKIFRTLRLISAAKARTPLNQRESRISRGVGIGIAVAALFVLTQMHLRVGEMSEHQRPAWSNPAASEETVSDTSLHHTVKRVIDPVADQYIGLIVATVADDEWDITGFGRINLKSNIPPDHHTLFEIGSISKVFTGILLAEMITTTDLALDTPVSSCLPALQGSQADTMTLEHLVTHTSGLPRMPAGTFRPSNIWKAMIAGDAYRNYTEQDLLAKVPNKPSETPSEPDVRYSNVGFGILGMILSEQSGEDYHHLIQARIAKPLGLQDSGVTLDEEQQSRLATGYRSYLHLGPYYLAQQAASWNFPNCLAAAGGLRSTASDMLVFLKANMGQLSSDLTPVLQQSHQPLFATEEIQIGMGWFHDTLPTSDEPIIWHNGGTGGYRSFIGFTANGRFGVCVLSNSTRSVDTIGYTLLENLIAERPMIT</sequence>
<dbReference type="GO" id="GO:0046677">
    <property type="term" value="P:response to antibiotic"/>
    <property type="evidence" value="ECO:0007669"/>
    <property type="project" value="UniProtKB-UniRule"/>
</dbReference>
<comment type="catalytic activity">
    <reaction evidence="1 5">
        <text>a beta-lactam + H2O = a substituted beta-amino acid</text>
        <dbReference type="Rhea" id="RHEA:20401"/>
        <dbReference type="ChEBI" id="CHEBI:15377"/>
        <dbReference type="ChEBI" id="CHEBI:35627"/>
        <dbReference type="ChEBI" id="CHEBI:140347"/>
        <dbReference type="EC" id="3.5.2.6"/>
    </reaction>
</comment>
<accession>A0A9D5JYA9</accession>
<dbReference type="PROSITE" id="PS00336">
    <property type="entry name" value="BETA_LACTAMASE_C"/>
    <property type="match status" value="1"/>
</dbReference>
<keyword evidence="6" id="KW-0812">Transmembrane</keyword>
<comment type="similarity">
    <text evidence="2 5">Belongs to the class-C beta-lactamase family.</text>
</comment>
<comment type="caution">
    <text evidence="8">The sequence shown here is derived from an EMBL/GenBank/DDBJ whole genome shotgun (WGS) entry which is preliminary data.</text>
</comment>
<evidence type="ECO:0000256" key="2">
    <source>
        <dbReference type="ARBA" id="ARBA00007840"/>
    </source>
</evidence>
<organism evidence="8 9">
    <name type="scientific">candidate division KSB3 bacterium</name>
    <dbReference type="NCBI Taxonomy" id="2044937"/>
    <lineage>
        <taxon>Bacteria</taxon>
        <taxon>candidate division KSB3</taxon>
    </lineage>
</organism>
<evidence type="ECO:0000256" key="4">
    <source>
        <dbReference type="ARBA" id="ARBA00023251"/>
    </source>
</evidence>
<feature type="transmembrane region" description="Helical" evidence="6">
    <location>
        <begin position="6"/>
        <end position="25"/>
    </location>
</feature>
<dbReference type="PANTHER" id="PTHR46825">
    <property type="entry name" value="D-ALANYL-D-ALANINE-CARBOXYPEPTIDASE/ENDOPEPTIDASE AMPH"/>
    <property type="match status" value="1"/>
</dbReference>
<reference evidence="8" key="1">
    <citation type="submission" date="2019-11" db="EMBL/GenBank/DDBJ databases">
        <title>Microbial mats filling the niche in hypersaline microbial mats.</title>
        <authorList>
            <person name="Wong H.L."/>
            <person name="Macleod F.I."/>
            <person name="White R.A. III"/>
            <person name="Burns B.P."/>
        </authorList>
    </citation>
    <scope>NUCLEOTIDE SEQUENCE</scope>
    <source>
        <strain evidence="8">Rbin_158</strain>
    </source>
</reference>
<proteinExistence type="inferred from homology"/>
<evidence type="ECO:0000256" key="1">
    <source>
        <dbReference type="ARBA" id="ARBA00001526"/>
    </source>
</evidence>
<keyword evidence="4 5" id="KW-0046">Antibiotic resistance</keyword>
<evidence type="ECO:0000259" key="7">
    <source>
        <dbReference type="Pfam" id="PF00144"/>
    </source>
</evidence>
<dbReference type="GO" id="GO:0017001">
    <property type="term" value="P:antibiotic catabolic process"/>
    <property type="evidence" value="ECO:0007669"/>
    <property type="project" value="InterPro"/>
</dbReference>
<dbReference type="InterPro" id="IPR001466">
    <property type="entry name" value="Beta-lactam-related"/>
</dbReference>
<dbReference type="Pfam" id="PF00144">
    <property type="entry name" value="Beta-lactamase"/>
    <property type="match status" value="1"/>
</dbReference>
<dbReference type="InterPro" id="IPR012338">
    <property type="entry name" value="Beta-lactam/transpept-like"/>
</dbReference>
<dbReference type="InterPro" id="IPR001586">
    <property type="entry name" value="Beta-lactam_class-C_AS"/>
</dbReference>
<evidence type="ECO:0000313" key="8">
    <source>
        <dbReference type="EMBL" id="MBD3326403.1"/>
    </source>
</evidence>
<dbReference type="Gene3D" id="3.40.710.10">
    <property type="entry name" value="DD-peptidase/beta-lactamase superfamily"/>
    <property type="match status" value="1"/>
</dbReference>
<dbReference type="EC" id="3.5.2.6" evidence="5"/>
<dbReference type="GO" id="GO:0030288">
    <property type="term" value="C:outer membrane-bounded periplasmic space"/>
    <property type="evidence" value="ECO:0007669"/>
    <property type="project" value="InterPro"/>
</dbReference>
<dbReference type="AlphaFoldDB" id="A0A9D5JYA9"/>
<gene>
    <name evidence="8" type="ORF">GF339_17595</name>
</gene>
<evidence type="ECO:0000256" key="5">
    <source>
        <dbReference type="RuleBase" id="RU361140"/>
    </source>
</evidence>
<dbReference type="Proteomes" id="UP000649604">
    <property type="component" value="Unassembled WGS sequence"/>
</dbReference>
<evidence type="ECO:0000256" key="3">
    <source>
        <dbReference type="ARBA" id="ARBA00022801"/>
    </source>
</evidence>
<keyword evidence="6" id="KW-1133">Transmembrane helix</keyword>
<protein>
    <recommendedName>
        <fullName evidence="5">Beta-lactamase</fullName>
        <ecNumber evidence="5">3.5.2.6</ecNumber>
    </recommendedName>
</protein>
<keyword evidence="3 5" id="KW-0378">Hydrolase</keyword>
<evidence type="ECO:0000256" key="6">
    <source>
        <dbReference type="SAM" id="Phobius"/>
    </source>
</evidence>
<dbReference type="PANTHER" id="PTHR46825:SF9">
    <property type="entry name" value="BETA-LACTAMASE-RELATED DOMAIN-CONTAINING PROTEIN"/>
    <property type="match status" value="1"/>
</dbReference>
<feature type="transmembrane region" description="Helical" evidence="6">
    <location>
        <begin position="59"/>
        <end position="80"/>
    </location>
</feature>
<name>A0A9D5JYA9_9BACT</name>
<dbReference type="EMBL" id="WJJP01000574">
    <property type="protein sequence ID" value="MBD3326403.1"/>
    <property type="molecule type" value="Genomic_DNA"/>
</dbReference>
<dbReference type="InterPro" id="IPR050491">
    <property type="entry name" value="AmpC-like"/>
</dbReference>
<dbReference type="GO" id="GO:0008800">
    <property type="term" value="F:beta-lactamase activity"/>
    <property type="evidence" value="ECO:0007669"/>
    <property type="project" value="UniProtKB-UniRule"/>
</dbReference>
<evidence type="ECO:0000313" key="9">
    <source>
        <dbReference type="Proteomes" id="UP000649604"/>
    </source>
</evidence>
<dbReference type="SUPFAM" id="SSF56601">
    <property type="entry name" value="beta-lactamase/transpeptidase-like"/>
    <property type="match status" value="1"/>
</dbReference>
<keyword evidence="6" id="KW-0472">Membrane</keyword>